<proteinExistence type="inferred from homology"/>
<keyword evidence="3" id="KW-0946">Virion</keyword>
<evidence type="ECO:0000313" key="6">
    <source>
        <dbReference type="Proteomes" id="UP000682190"/>
    </source>
</evidence>
<name>A0A1X9WFV1_9ALPH</name>
<dbReference type="InterPro" id="IPR002600">
    <property type="entry name" value="Herpes_UL7"/>
</dbReference>
<keyword evidence="2" id="KW-1040">Host Golgi apparatus</keyword>
<protein>
    <submittedName>
        <fullName evidence="5">Tegument protein UL7</fullName>
    </submittedName>
</protein>
<dbReference type="Pfam" id="PF01677">
    <property type="entry name" value="Herpes_UL7"/>
    <property type="match status" value="1"/>
</dbReference>
<dbReference type="GO" id="GO:0044423">
    <property type="term" value="C:virion component"/>
    <property type="evidence" value="ECO:0007669"/>
    <property type="project" value="UniProtKB-KW"/>
</dbReference>
<keyword evidence="6" id="KW-1185">Reference proteome</keyword>
<accession>A0A1X9WFV1</accession>
<evidence type="ECO:0000256" key="2">
    <source>
        <dbReference type="ARBA" id="ARBA00022812"/>
    </source>
</evidence>
<keyword evidence="4" id="KW-1035">Host cytoplasm</keyword>
<organism evidence="5 6">
    <name type="scientific">Macacine alphaherpesvirus 2</name>
    <dbReference type="NCBI Taxonomy" id="2845554"/>
    <lineage>
        <taxon>Viruses</taxon>
        <taxon>Duplodnaviria</taxon>
        <taxon>Heunggongvirae</taxon>
        <taxon>Peploviricota</taxon>
        <taxon>Herviviricetes</taxon>
        <taxon>Herpesvirales</taxon>
        <taxon>Orthoherpesviridae</taxon>
        <taxon>Alphaherpesvirinae</taxon>
        <taxon>Simplexvirus</taxon>
        <taxon>Simplexvirus macacinealpha2</taxon>
    </lineage>
</organism>
<dbReference type="EMBL" id="KY628968">
    <property type="protein sequence ID" value="ARS01644.1"/>
    <property type="molecule type" value="Genomic_DNA"/>
</dbReference>
<evidence type="ECO:0000313" key="5">
    <source>
        <dbReference type="EMBL" id="ARS01644.1"/>
    </source>
</evidence>
<gene>
    <name evidence="5" type="primary">UL7</name>
</gene>
<sequence>MAASTPAEEETAAAALRRAVAGDRDLVAVAESISHQALLRMACEVRQASPRNVRFTATGVVRVHVTPDHRLHFVLDGGPEDALTASDAYFARCRGQAAHRGFAFAVVLAREDHVHGLCVPPLVLPHRLSVFWPERLEDFELACLLMYLENCPRAHATPSAFVKISAWLAALGRRTSPFERVRCLLLRSCQWMLNTLMFMVHVEPFDDQYVLPHWCMARYLLANNPPPILTALFRAGPSRVFRLPVPAKANLECVAYNPQGVLAAGWASEDFRAALVFWWSSDAPKAQTSALFYRLM</sequence>
<reference evidence="5 6" key="1">
    <citation type="journal article" date="2017" name="Virology">
        <title>Genome sequence variation among isolates of monkey B virus (Macacine alphaherpesvirus 1) from captive macaques.</title>
        <authorList>
            <person name="Eberle R."/>
            <person name="Maxwell L.K."/>
            <person name="Nicholson S."/>
            <person name="Black D."/>
            <person name="Jones-Engel L."/>
        </authorList>
    </citation>
    <scope>NUCLEOTIDE SEQUENCE [LARGE SCALE GENOMIC DNA]</scope>
    <source>
        <strain evidence="5">8100812</strain>
    </source>
</reference>
<evidence type="ECO:0000256" key="3">
    <source>
        <dbReference type="ARBA" id="ARBA00022844"/>
    </source>
</evidence>
<dbReference type="Proteomes" id="UP000682190">
    <property type="component" value="Segment"/>
</dbReference>
<evidence type="ECO:0000256" key="1">
    <source>
        <dbReference type="ARBA" id="ARBA00022580"/>
    </source>
</evidence>
<dbReference type="HAMAP" id="MF_04038">
    <property type="entry name" value="HSV_CEP1"/>
    <property type="match status" value="1"/>
</dbReference>
<keyword evidence="1" id="KW-0920">Virion tegument</keyword>
<evidence type="ECO:0000256" key="4">
    <source>
        <dbReference type="ARBA" id="ARBA00023200"/>
    </source>
</evidence>